<accession>A0A5Q0M272</accession>
<feature type="signal peptide" evidence="2">
    <location>
        <begin position="1"/>
        <end position="26"/>
    </location>
</feature>
<proteinExistence type="predicted"/>
<organism evidence="3 4">
    <name type="scientific">Variovorax paradoxus</name>
    <dbReference type="NCBI Taxonomy" id="34073"/>
    <lineage>
        <taxon>Bacteria</taxon>
        <taxon>Pseudomonadati</taxon>
        <taxon>Pseudomonadota</taxon>
        <taxon>Betaproteobacteria</taxon>
        <taxon>Burkholderiales</taxon>
        <taxon>Comamonadaceae</taxon>
        <taxon>Variovorax</taxon>
    </lineage>
</organism>
<dbReference type="Proteomes" id="UP000326780">
    <property type="component" value="Chromosome"/>
</dbReference>
<dbReference type="AlphaFoldDB" id="A0A5Q0M272"/>
<evidence type="ECO:0000313" key="3">
    <source>
        <dbReference type="EMBL" id="QFZ82927.1"/>
    </source>
</evidence>
<protein>
    <submittedName>
        <fullName evidence="3">Uncharacterized protein</fullName>
    </submittedName>
</protein>
<evidence type="ECO:0000313" key="4">
    <source>
        <dbReference type="Proteomes" id="UP000326780"/>
    </source>
</evidence>
<dbReference type="EMBL" id="CP045644">
    <property type="protein sequence ID" value="QFZ82927.1"/>
    <property type="molecule type" value="Genomic_DNA"/>
</dbReference>
<feature type="region of interest" description="Disordered" evidence="1">
    <location>
        <begin position="27"/>
        <end position="113"/>
    </location>
</feature>
<feature type="compositionally biased region" description="Polar residues" evidence="1">
    <location>
        <begin position="97"/>
        <end position="113"/>
    </location>
</feature>
<evidence type="ECO:0000256" key="1">
    <source>
        <dbReference type="SAM" id="MobiDB-lite"/>
    </source>
</evidence>
<dbReference type="RefSeq" id="WP_153281714.1">
    <property type="nucleotide sequence ID" value="NZ_CP045644.1"/>
</dbReference>
<keyword evidence="2" id="KW-0732">Signal</keyword>
<sequence>MRTSFQLLAVASFAAFAALGTVHASAETTDGSDFHPLQMNSPENPEVQAGAMAAARPSGTEPIGQSTSAPAINGMTPVSDIEAGAYAASHPTGTEPIGQSTSLPMVKSGSSGS</sequence>
<feature type="chain" id="PRO_5024845999" evidence="2">
    <location>
        <begin position="27"/>
        <end position="113"/>
    </location>
</feature>
<name>A0A5Q0M272_VARPD</name>
<evidence type="ECO:0000256" key="2">
    <source>
        <dbReference type="SAM" id="SignalP"/>
    </source>
</evidence>
<reference evidence="3 4" key="1">
    <citation type="submission" date="2019-10" db="EMBL/GenBank/DDBJ databases">
        <title>Complete genome sequence of Variovorax paradoxus 5C-2.</title>
        <authorList>
            <person name="Gogoleva N.E."/>
            <person name="Balkin A.S."/>
        </authorList>
    </citation>
    <scope>NUCLEOTIDE SEQUENCE [LARGE SCALE GENOMIC DNA]</scope>
    <source>
        <strain evidence="3 4">5C-2</strain>
    </source>
</reference>
<gene>
    <name evidence="3" type="ORF">GFK26_09210</name>
</gene>